<dbReference type="Proteomes" id="UP000215332">
    <property type="component" value="Chromosome 1"/>
</dbReference>
<evidence type="ECO:0000313" key="20">
    <source>
        <dbReference type="Proteomes" id="UP000215332"/>
    </source>
</evidence>
<keyword evidence="8 17" id="KW-0812">Transmembrane</keyword>
<comment type="subunit">
    <text evidence="5 17">Homodimer.</text>
</comment>
<feature type="transmembrane region" description="Helical" evidence="17">
    <location>
        <begin position="177"/>
        <end position="195"/>
    </location>
</feature>
<reference evidence="19 20" key="1">
    <citation type="submission" date="2017-06" db="EMBL/GenBank/DDBJ databases">
        <authorList>
            <consortium name="Pathogen Informatics"/>
        </authorList>
    </citation>
    <scope>NUCLEOTIDE SEQUENCE [LARGE SCALE GENOMIC DNA]</scope>
    <source>
        <strain evidence="19 20">NCTC11865</strain>
    </source>
</reference>
<keyword evidence="12 17" id="KW-0472">Membrane</keyword>
<feature type="transmembrane region" description="Helical" evidence="17">
    <location>
        <begin position="111"/>
        <end position="131"/>
    </location>
</feature>
<feature type="binding site" evidence="17">
    <location>
        <position position="69"/>
    </location>
    <ligand>
        <name>a CDP-1,2-diacyl-sn-glycerol</name>
        <dbReference type="ChEBI" id="CHEBI:58332"/>
    </ligand>
</feature>
<evidence type="ECO:0000256" key="4">
    <source>
        <dbReference type="ARBA" id="ARBA00010441"/>
    </source>
</evidence>
<organism evidence="19 20">
    <name type="scientific">Cutibacterium granulosum</name>
    <dbReference type="NCBI Taxonomy" id="33011"/>
    <lineage>
        <taxon>Bacteria</taxon>
        <taxon>Bacillati</taxon>
        <taxon>Actinomycetota</taxon>
        <taxon>Actinomycetes</taxon>
        <taxon>Propionibacteriales</taxon>
        <taxon>Propionibacteriaceae</taxon>
        <taxon>Cutibacterium</taxon>
    </lineage>
</organism>
<dbReference type="RefSeq" id="WP_021105534.1">
    <property type="nucleotide sequence ID" value="NZ_AP026710.1"/>
</dbReference>
<dbReference type="eggNOG" id="COG0558">
    <property type="taxonomic scope" value="Bacteria"/>
</dbReference>
<keyword evidence="17" id="KW-1208">Phospholipid metabolism</keyword>
<evidence type="ECO:0000256" key="1">
    <source>
        <dbReference type="ARBA" id="ARBA00004651"/>
    </source>
</evidence>
<dbReference type="GeneID" id="85153805"/>
<dbReference type="UniPathway" id="UPA00220"/>
<feature type="binding site" evidence="17">
    <location>
        <position position="65"/>
    </location>
    <ligand>
        <name>Mg(2+)</name>
        <dbReference type="ChEBI" id="CHEBI:18420"/>
        <label>1</label>
    </ligand>
</feature>
<feature type="binding site" evidence="17">
    <location>
        <position position="65"/>
    </location>
    <ligand>
        <name>Mg(2+)</name>
        <dbReference type="ChEBI" id="CHEBI:18420"/>
        <label>2</label>
    </ligand>
</feature>
<evidence type="ECO:0000256" key="10">
    <source>
        <dbReference type="ARBA" id="ARBA00022842"/>
    </source>
</evidence>
<evidence type="ECO:0000256" key="9">
    <source>
        <dbReference type="ARBA" id="ARBA00022723"/>
    </source>
</evidence>
<evidence type="ECO:0000256" key="14">
    <source>
        <dbReference type="ARBA" id="ARBA00024082"/>
    </source>
</evidence>
<dbReference type="GO" id="GO:0008654">
    <property type="term" value="P:phospholipid biosynthetic process"/>
    <property type="evidence" value="ECO:0007669"/>
    <property type="project" value="UniProtKB-UniRule"/>
</dbReference>
<comment type="cofactor">
    <cofactor evidence="17">
        <name>Mg(2+)</name>
        <dbReference type="ChEBI" id="CHEBI:18420"/>
    </cofactor>
    <text evidence="17">Contains a di-nuclear catalytic Mg(2+) center.</text>
</comment>
<dbReference type="PROSITE" id="PS00379">
    <property type="entry name" value="CDP_ALCOHOL_P_TRANSF"/>
    <property type="match status" value="1"/>
</dbReference>
<dbReference type="InterPro" id="IPR048254">
    <property type="entry name" value="CDP_ALCOHOL_P_TRANSF_CS"/>
</dbReference>
<evidence type="ECO:0000256" key="15">
    <source>
        <dbReference type="ARBA" id="ARBA00033137"/>
    </source>
</evidence>
<feature type="binding site" evidence="17">
    <location>
        <position position="86"/>
    </location>
    <ligand>
        <name>Mg(2+)</name>
        <dbReference type="ChEBI" id="CHEBI:18420"/>
        <label>2</label>
    </ligand>
</feature>
<keyword evidence="10 17" id="KW-0460">Magnesium</keyword>
<accession>A0A2W5D191</accession>
<comment type="subcellular location">
    <subcellularLocation>
        <location evidence="1 17">Cell membrane</location>
        <topology evidence="1 17">Multi-pass membrane protein</topology>
    </subcellularLocation>
</comment>
<keyword evidence="17" id="KW-0594">Phospholipid biosynthesis</keyword>
<feature type="binding site" evidence="17">
    <location>
        <position position="73"/>
    </location>
    <ligand>
        <name>a CDP-1,2-diacyl-sn-glycerol</name>
        <dbReference type="ChEBI" id="CHEBI:58332"/>
    </ligand>
</feature>
<feature type="binding site" evidence="17">
    <location>
        <position position="86"/>
    </location>
    <ligand>
        <name>Mg(2+)</name>
        <dbReference type="ChEBI" id="CHEBI:18420"/>
        <label>1</label>
    </ligand>
</feature>
<accession>A0A239WMJ8</accession>
<feature type="transmembrane region" description="Helical" evidence="17">
    <location>
        <begin position="21"/>
        <end position="44"/>
    </location>
</feature>
<dbReference type="HAMAP" id="MF_02241">
    <property type="entry name" value="PIP_synthase"/>
    <property type="match status" value="1"/>
</dbReference>
<evidence type="ECO:0000256" key="17">
    <source>
        <dbReference type="HAMAP-Rule" id="MF_02241"/>
    </source>
</evidence>
<evidence type="ECO:0000256" key="8">
    <source>
        <dbReference type="ARBA" id="ARBA00022692"/>
    </source>
</evidence>
<evidence type="ECO:0000256" key="7">
    <source>
        <dbReference type="ARBA" id="ARBA00022679"/>
    </source>
</evidence>
<comment type="pathway">
    <text evidence="3">Lipid metabolism.</text>
</comment>
<sequence length="207" mass="22350">MLERFRQGWQKVMRPLASGLLAMHVTPDMVTWIGTIGAVVMALVCLPQGWLWQGALLITLFIFSDSLDGNMARQLGRTSQWGSFLDSTLDRFGDGAVFAGIALYYAGPGHSTLWCGVALAALILSLVTSYVRAKAESLSMDAKMGIATRADRLLISLVAVEITGLARVGVLAHWFCWALPVGLCYLTVAGAITVGQRMTAVKRQSES</sequence>
<dbReference type="InterPro" id="IPR000462">
    <property type="entry name" value="CDP-OH_P_trans"/>
</dbReference>
<evidence type="ECO:0000256" key="5">
    <source>
        <dbReference type="ARBA" id="ARBA00011738"/>
    </source>
</evidence>
<dbReference type="NCBIfam" id="NF045883">
    <property type="entry name" value="PIPSynth"/>
    <property type="match status" value="1"/>
</dbReference>
<keyword evidence="11 17" id="KW-1133">Transmembrane helix</keyword>
<proteinExistence type="inferred from homology"/>
<dbReference type="GO" id="GO:0016780">
    <property type="term" value="F:phosphotransferase activity, for other substituted phosphate groups"/>
    <property type="evidence" value="ECO:0007669"/>
    <property type="project" value="UniProtKB-UniRule"/>
</dbReference>
<dbReference type="EC" id="2.7.8.-" evidence="17"/>
<dbReference type="GO" id="GO:0000287">
    <property type="term" value="F:magnesium ion binding"/>
    <property type="evidence" value="ECO:0007669"/>
    <property type="project" value="UniProtKB-UniRule"/>
</dbReference>
<gene>
    <name evidence="19" type="primary">pgsA_1</name>
    <name evidence="19" type="ORF">SAMEA4412665_01258</name>
</gene>
<dbReference type="InterPro" id="IPR043130">
    <property type="entry name" value="CDP-OH_PTrfase_TM_dom"/>
</dbReference>
<feature type="transmembrane region" description="Helical" evidence="17">
    <location>
        <begin position="152"/>
        <end position="171"/>
    </location>
</feature>
<dbReference type="GO" id="GO:0005886">
    <property type="term" value="C:plasma membrane"/>
    <property type="evidence" value="ECO:0007669"/>
    <property type="project" value="UniProtKB-SubCell"/>
</dbReference>
<evidence type="ECO:0000256" key="13">
    <source>
        <dbReference type="ARBA" id="ARBA00023935"/>
    </source>
</evidence>
<protein>
    <recommendedName>
        <fullName evidence="14 17">Phosphatidylinositol phosphate synthase</fullName>
        <shortName evidence="17">PIP synthase</shortName>
        <ecNumber evidence="17">2.7.8.-</ecNumber>
    </recommendedName>
    <alternativeName>
        <fullName evidence="15 17">CDP-diacylglycerol--D-myo-inositol-3-phosphate 3-phosphatidyltransferase</fullName>
    </alternativeName>
</protein>
<evidence type="ECO:0000256" key="2">
    <source>
        <dbReference type="ARBA" id="ARBA00004805"/>
    </source>
</evidence>
<comment type="caution">
    <text evidence="17">Lacks conserved residue(s) required for the propagation of feature annotation.</text>
</comment>
<keyword evidence="17" id="KW-0443">Lipid metabolism</keyword>
<keyword evidence="17" id="KW-0444">Lipid biosynthesis</keyword>
<dbReference type="Pfam" id="PF01066">
    <property type="entry name" value="CDP-OH_P_transf"/>
    <property type="match status" value="1"/>
</dbReference>
<comment type="pathway">
    <text evidence="2 17">Phospholipid metabolism; phosphatidylinositol phosphate biosynthesis.</text>
</comment>
<dbReference type="Gene3D" id="1.20.120.1760">
    <property type="match status" value="1"/>
</dbReference>
<dbReference type="KEGG" id="cgrn:4412665_01258"/>
<comment type="catalytic activity">
    <reaction evidence="16 17">
        <text>a CDP-1,2-diacyl-sn-glycerol + 1D-myo-inositol 3-phosphate = a 1,2-diacyl-sn-glycero-3-phospho-(1D-myo-inositol-3-phosphate) + CMP + H(+)</text>
        <dbReference type="Rhea" id="RHEA:60504"/>
        <dbReference type="ChEBI" id="CHEBI:15378"/>
        <dbReference type="ChEBI" id="CHEBI:58088"/>
        <dbReference type="ChEBI" id="CHEBI:58332"/>
        <dbReference type="ChEBI" id="CHEBI:58401"/>
        <dbReference type="ChEBI" id="CHEBI:60377"/>
    </reaction>
</comment>
<dbReference type="AlphaFoldDB" id="A0A239WMJ8"/>
<comment type="catalytic activity">
    <reaction evidence="13 17">
        <text>1,2-di-(9Z-octadecenoyl)-sn-glycero-3-cytidine-5'-diphosphate + 1D-myo-inositol 3-phosphate = 1,2-di-(9Z-octadecenoyl)-sn-glycero-3-phospho-(1D-myo-inositol-3-phosphate) + CMP + H(+)</text>
        <dbReference type="Rhea" id="RHEA:61216"/>
        <dbReference type="ChEBI" id="CHEBI:15378"/>
        <dbReference type="ChEBI" id="CHEBI:58401"/>
        <dbReference type="ChEBI" id="CHEBI:60377"/>
        <dbReference type="ChEBI" id="CHEBI:85356"/>
        <dbReference type="ChEBI" id="CHEBI:144472"/>
    </reaction>
</comment>
<feature type="binding site" evidence="17">
    <location>
        <position position="90"/>
    </location>
    <ligand>
        <name>Mg(2+)</name>
        <dbReference type="ChEBI" id="CHEBI:18420"/>
        <label>2</label>
    </ligand>
</feature>
<feature type="binding site" evidence="17">
    <location>
        <position position="68"/>
    </location>
    <ligand>
        <name>Mg(2+)</name>
        <dbReference type="ChEBI" id="CHEBI:18420"/>
        <label>1</label>
    </ligand>
</feature>
<evidence type="ECO:0000256" key="6">
    <source>
        <dbReference type="ARBA" id="ARBA00022475"/>
    </source>
</evidence>
<evidence type="ECO:0000256" key="3">
    <source>
        <dbReference type="ARBA" id="ARBA00005189"/>
    </source>
</evidence>
<feature type="active site" description="Proton acceptor" evidence="17">
    <location>
        <position position="90"/>
    </location>
</feature>
<evidence type="ECO:0000256" key="18">
    <source>
        <dbReference type="RuleBase" id="RU003750"/>
    </source>
</evidence>
<dbReference type="EMBL" id="LT906441">
    <property type="protein sequence ID" value="SNV35642.1"/>
    <property type="molecule type" value="Genomic_DNA"/>
</dbReference>
<evidence type="ECO:0000313" key="19">
    <source>
        <dbReference type="EMBL" id="SNV35642.1"/>
    </source>
</evidence>
<keyword evidence="7 17" id="KW-0808">Transferase</keyword>
<comment type="function">
    <text evidence="17">Catalyzes the conjugation of the 1'-hydroxyl group of D-myo-inositol-3-phosphate (also named L-myo-inositol-1-phosphate) with a lipid tail of cytidine diphosphate diacylglycerol (CDP-DAG), forming phosphatidylinositol phosphate (PIP) and CMP. PIP is a precursor of phosphatidylinositol (PI) which is an essential lipid required for cell wall formation.</text>
</comment>
<keyword evidence="6 17" id="KW-1003">Cell membrane</keyword>
<feature type="binding site" evidence="17">
    <location>
        <begin position="28"/>
        <end position="31"/>
    </location>
    <ligand>
        <name>a CDP-1,2-diacyl-sn-glycerol</name>
        <dbReference type="ChEBI" id="CHEBI:58332"/>
    </ligand>
</feature>
<dbReference type="InterPro" id="IPR044268">
    <property type="entry name" value="PIP_synthase_PgsA1"/>
</dbReference>
<comment type="similarity">
    <text evidence="4 17 18">Belongs to the CDP-alcohol phosphatidyltransferase class-I family.</text>
</comment>
<evidence type="ECO:0000256" key="12">
    <source>
        <dbReference type="ARBA" id="ARBA00023136"/>
    </source>
</evidence>
<feature type="binding site" evidence="17">
    <location>
        <position position="79"/>
    </location>
    <ligand>
        <name>a CDP-1,2-diacyl-sn-glycerol</name>
        <dbReference type="ChEBI" id="CHEBI:58332"/>
    </ligand>
</feature>
<evidence type="ECO:0000256" key="11">
    <source>
        <dbReference type="ARBA" id="ARBA00022989"/>
    </source>
</evidence>
<evidence type="ECO:0000256" key="16">
    <source>
        <dbReference type="ARBA" id="ARBA00048865"/>
    </source>
</evidence>
<name>A0A239WMJ8_9ACTN</name>
<keyword evidence="9 17" id="KW-0479">Metal-binding</keyword>